<comment type="similarity">
    <text evidence="1">Belongs to the short-chain dehydrogenases/reductases (SDR) family.</text>
</comment>
<dbReference type="SMART" id="SM00822">
    <property type="entry name" value="PKS_KR"/>
    <property type="match status" value="1"/>
</dbReference>
<dbReference type="Pfam" id="PF13561">
    <property type="entry name" value="adh_short_C2"/>
    <property type="match status" value="1"/>
</dbReference>
<dbReference type="GO" id="GO:0032787">
    <property type="term" value="P:monocarboxylic acid metabolic process"/>
    <property type="evidence" value="ECO:0007669"/>
    <property type="project" value="UniProtKB-ARBA"/>
</dbReference>
<accession>A0A1F4PMZ3</accession>
<dbReference type="FunFam" id="3.40.50.720:FF:000084">
    <property type="entry name" value="Short-chain dehydrogenase reductase"/>
    <property type="match status" value="1"/>
</dbReference>
<dbReference type="PROSITE" id="PS00061">
    <property type="entry name" value="ADH_SHORT"/>
    <property type="match status" value="1"/>
</dbReference>
<dbReference type="InterPro" id="IPR057326">
    <property type="entry name" value="KR_dom"/>
</dbReference>
<name>A0A1F4PMZ3_UNCK3</name>
<dbReference type="InterPro" id="IPR002347">
    <property type="entry name" value="SDR_fam"/>
</dbReference>
<dbReference type="AlphaFoldDB" id="A0A1F4PMZ3"/>
<dbReference type="InterPro" id="IPR020904">
    <property type="entry name" value="Sc_DH/Rdtase_CS"/>
</dbReference>
<dbReference type="PRINTS" id="PR00080">
    <property type="entry name" value="SDRFAMILY"/>
</dbReference>
<dbReference type="InterPro" id="IPR050259">
    <property type="entry name" value="SDR"/>
</dbReference>
<reference evidence="3 4" key="1">
    <citation type="journal article" date="2016" name="Nat. Commun.">
        <title>Thousands of microbial genomes shed light on interconnected biogeochemical processes in an aquifer system.</title>
        <authorList>
            <person name="Anantharaman K."/>
            <person name="Brown C.T."/>
            <person name="Hug L.A."/>
            <person name="Sharon I."/>
            <person name="Castelle C.J."/>
            <person name="Probst A.J."/>
            <person name="Thomas B.C."/>
            <person name="Singh A."/>
            <person name="Wilkins M.J."/>
            <person name="Karaoz U."/>
            <person name="Brodie E.L."/>
            <person name="Williams K.H."/>
            <person name="Hubbard S.S."/>
            <person name="Banfield J.F."/>
        </authorList>
    </citation>
    <scope>NUCLEOTIDE SEQUENCE [LARGE SCALE GENOMIC DNA]</scope>
</reference>
<evidence type="ECO:0000259" key="2">
    <source>
        <dbReference type="SMART" id="SM00822"/>
    </source>
</evidence>
<dbReference type="EMBL" id="METE01000012">
    <property type="protein sequence ID" value="OGB85005.1"/>
    <property type="molecule type" value="Genomic_DNA"/>
</dbReference>
<proteinExistence type="inferred from homology"/>
<evidence type="ECO:0000313" key="3">
    <source>
        <dbReference type="EMBL" id="OGB85005.1"/>
    </source>
</evidence>
<gene>
    <name evidence="3" type="ORF">A2994_02490</name>
</gene>
<sequence length="251" mass="26429">MFDLTGKVALVTGASSGIGRASAMALATQGAKVAVCARRLDRLAALAAEIKSRGKEALAMKMDVTIQKEVGAAVAKTVETFGRLDILVNNAGILDYSPFLELTEEAWDKVLDTNLKGYFLMAQRAAREMTKNKWGRIVNIASIASGGVGVGYPMISHYVASKGGIVGLTEALAGELGPMGITVNAIGPGGVETEMTRGVTEEKKQSMYARLPIKRFGKPEEIAAAVVYFASDEAAYTTGATLYIDGGWLAS</sequence>
<comment type="caution">
    <text evidence="3">The sequence shown here is derived from an EMBL/GenBank/DDBJ whole genome shotgun (WGS) entry which is preliminary data.</text>
</comment>
<dbReference type="STRING" id="1798539.A2994_02490"/>
<dbReference type="PANTHER" id="PTHR42879:SF2">
    <property type="entry name" value="3-OXOACYL-[ACYL-CARRIER-PROTEIN] REDUCTASE FABG"/>
    <property type="match status" value="1"/>
</dbReference>
<dbReference type="PRINTS" id="PR00081">
    <property type="entry name" value="GDHRDH"/>
</dbReference>
<protein>
    <recommendedName>
        <fullName evidence="2">Ketoreductase domain-containing protein</fullName>
    </recommendedName>
</protein>
<dbReference type="SUPFAM" id="SSF51735">
    <property type="entry name" value="NAD(P)-binding Rossmann-fold domains"/>
    <property type="match status" value="1"/>
</dbReference>
<dbReference type="Proteomes" id="UP000179010">
    <property type="component" value="Unassembled WGS sequence"/>
</dbReference>
<dbReference type="NCBIfam" id="NF009466">
    <property type="entry name" value="PRK12826.1-2"/>
    <property type="match status" value="1"/>
</dbReference>
<evidence type="ECO:0000256" key="1">
    <source>
        <dbReference type="ARBA" id="ARBA00006484"/>
    </source>
</evidence>
<evidence type="ECO:0000313" key="4">
    <source>
        <dbReference type="Proteomes" id="UP000179010"/>
    </source>
</evidence>
<dbReference type="NCBIfam" id="NF005559">
    <property type="entry name" value="PRK07231.1"/>
    <property type="match status" value="1"/>
</dbReference>
<organism evidence="3 4">
    <name type="scientific">candidate division Kazan bacterium RIFCSPLOWO2_01_FULL_48_13</name>
    <dbReference type="NCBI Taxonomy" id="1798539"/>
    <lineage>
        <taxon>Bacteria</taxon>
        <taxon>Bacteria division Kazan-3B-28</taxon>
    </lineage>
</organism>
<feature type="domain" description="Ketoreductase" evidence="2">
    <location>
        <begin position="7"/>
        <end position="189"/>
    </location>
</feature>
<dbReference type="Gene3D" id="3.40.50.720">
    <property type="entry name" value="NAD(P)-binding Rossmann-like Domain"/>
    <property type="match status" value="1"/>
</dbReference>
<dbReference type="PANTHER" id="PTHR42879">
    <property type="entry name" value="3-OXOACYL-(ACYL-CARRIER-PROTEIN) REDUCTASE"/>
    <property type="match status" value="1"/>
</dbReference>
<dbReference type="InterPro" id="IPR036291">
    <property type="entry name" value="NAD(P)-bd_dom_sf"/>
</dbReference>